<keyword evidence="9" id="KW-1185">Reference proteome</keyword>
<comment type="similarity">
    <text evidence="2 7">Belongs to the fungal hydrophobin family.</text>
</comment>
<name>A0A286USM0_9AGAM</name>
<dbReference type="InterPro" id="IPR019778">
    <property type="entry name" value="Class_I_Hydrophobin_CS"/>
</dbReference>
<dbReference type="OrthoDB" id="4225815at2759"/>
<reference evidence="8 9" key="1">
    <citation type="journal article" date="2017" name="Mol. Ecol.">
        <title>Comparative and population genomic landscape of Phellinus noxius: A hypervariable fungus causing root rot in trees.</title>
        <authorList>
            <person name="Chung C.L."/>
            <person name="Lee T.J."/>
            <person name="Akiba M."/>
            <person name="Lee H.H."/>
            <person name="Kuo T.H."/>
            <person name="Liu D."/>
            <person name="Ke H.M."/>
            <person name="Yokoi T."/>
            <person name="Roa M.B."/>
            <person name="Lu M.J."/>
            <person name="Chang Y.Y."/>
            <person name="Ann P.J."/>
            <person name="Tsai J.N."/>
            <person name="Chen C.Y."/>
            <person name="Tzean S.S."/>
            <person name="Ota Y."/>
            <person name="Hattori T."/>
            <person name="Sahashi N."/>
            <person name="Liou R.F."/>
            <person name="Kikuchi T."/>
            <person name="Tsai I.J."/>
        </authorList>
    </citation>
    <scope>NUCLEOTIDE SEQUENCE [LARGE SCALE GENOMIC DNA]</scope>
    <source>
        <strain evidence="8 9">FFPRI411160</strain>
    </source>
</reference>
<dbReference type="Pfam" id="PF01185">
    <property type="entry name" value="Hydrophobin"/>
    <property type="match status" value="1"/>
</dbReference>
<dbReference type="CDD" id="cd23507">
    <property type="entry name" value="hydrophobin_I"/>
    <property type="match status" value="1"/>
</dbReference>
<dbReference type="GO" id="GO:0009277">
    <property type="term" value="C:fungal-type cell wall"/>
    <property type="evidence" value="ECO:0007669"/>
    <property type="project" value="InterPro"/>
</dbReference>
<evidence type="ECO:0000313" key="9">
    <source>
        <dbReference type="Proteomes" id="UP000217199"/>
    </source>
</evidence>
<evidence type="ECO:0000256" key="7">
    <source>
        <dbReference type="RuleBase" id="RU365009"/>
    </source>
</evidence>
<keyword evidence="6 7" id="KW-1015">Disulfide bond</keyword>
<dbReference type="STRING" id="2282107.A0A286USM0"/>
<evidence type="ECO:0000256" key="1">
    <source>
        <dbReference type="ARBA" id="ARBA00004191"/>
    </source>
</evidence>
<comment type="subcellular location">
    <subcellularLocation>
        <location evidence="1 7">Secreted</location>
        <location evidence="1 7">Cell wall</location>
    </subcellularLocation>
</comment>
<dbReference type="AlphaFoldDB" id="A0A286USM0"/>
<proteinExistence type="inferred from homology"/>
<evidence type="ECO:0000256" key="2">
    <source>
        <dbReference type="ARBA" id="ARBA00010446"/>
    </source>
</evidence>
<dbReference type="SMART" id="SM00075">
    <property type="entry name" value="HYDRO"/>
    <property type="match status" value="1"/>
</dbReference>
<gene>
    <name evidence="8" type="ORF">PNOK_0254400</name>
</gene>
<accession>A0A286USM0</accession>
<dbReference type="EMBL" id="NBII01000002">
    <property type="protein sequence ID" value="PAV22587.1"/>
    <property type="molecule type" value="Genomic_DNA"/>
</dbReference>
<evidence type="ECO:0000313" key="8">
    <source>
        <dbReference type="EMBL" id="PAV22587.1"/>
    </source>
</evidence>
<evidence type="ECO:0000256" key="4">
    <source>
        <dbReference type="ARBA" id="ARBA00022525"/>
    </source>
</evidence>
<keyword evidence="4 7" id="KW-0964">Secreted</keyword>
<dbReference type="InterPro" id="IPR001338">
    <property type="entry name" value="Class_I_Hydrophobin"/>
</dbReference>
<protein>
    <recommendedName>
        <fullName evidence="7">Hydrophobin</fullName>
    </recommendedName>
</protein>
<dbReference type="PROSITE" id="PS00956">
    <property type="entry name" value="HYDROPHOBIN"/>
    <property type="match status" value="1"/>
</dbReference>
<evidence type="ECO:0000256" key="6">
    <source>
        <dbReference type="ARBA" id="ARBA00023157"/>
    </source>
</evidence>
<evidence type="ECO:0000256" key="3">
    <source>
        <dbReference type="ARBA" id="ARBA00022512"/>
    </source>
</evidence>
<keyword evidence="5 7" id="KW-0732">Signal</keyword>
<evidence type="ECO:0000256" key="5">
    <source>
        <dbReference type="ARBA" id="ARBA00022729"/>
    </source>
</evidence>
<comment type="caution">
    <text evidence="8">The sequence shown here is derived from an EMBL/GenBank/DDBJ whole genome shotgun (WGS) entry which is preliminary data.</text>
</comment>
<organism evidence="8 9">
    <name type="scientific">Pyrrhoderma noxium</name>
    <dbReference type="NCBI Taxonomy" id="2282107"/>
    <lineage>
        <taxon>Eukaryota</taxon>
        <taxon>Fungi</taxon>
        <taxon>Dikarya</taxon>
        <taxon>Basidiomycota</taxon>
        <taxon>Agaricomycotina</taxon>
        <taxon>Agaricomycetes</taxon>
        <taxon>Hymenochaetales</taxon>
        <taxon>Hymenochaetaceae</taxon>
        <taxon>Pyrrhoderma</taxon>
    </lineage>
</organism>
<keyword evidence="3 7" id="KW-0134">Cell wall</keyword>
<dbReference type="InParanoid" id="A0A286USM0"/>
<dbReference type="GO" id="GO:0005199">
    <property type="term" value="F:structural constituent of cell wall"/>
    <property type="evidence" value="ECO:0007669"/>
    <property type="project" value="InterPro"/>
</dbReference>
<dbReference type="Proteomes" id="UP000217199">
    <property type="component" value="Unassembled WGS sequence"/>
</dbReference>
<sequence length="168" mass="17710">MSIRIHSQKTTCTYRLLHSIITRKWFTFELIEAKRLFLIQCPIWTEINGFNNLQPSVNKMMIKKFAAVASLAVLAVATPTPTGGQCNTGPVQCCQSVQDSGSGGLVSTLLGLLGVVLDGVNVPIGLTCSPISVIGLGGNSCTAQPVCCDNNSFNGLIAIGCTPINIGL</sequence>